<evidence type="ECO:0000313" key="2">
    <source>
        <dbReference type="Proteomes" id="UP000182373"/>
    </source>
</evidence>
<gene>
    <name evidence="1" type="ORF">GbCGDNIH9_8641</name>
</gene>
<dbReference type="SUPFAM" id="SSF54593">
    <property type="entry name" value="Glyoxalase/Bleomycin resistance protein/Dihydroxybiphenyl dioxygenase"/>
    <property type="match status" value="1"/>
</dbReference>
<name>A0AAC9P903_9PROT</name>
<reference evidence="2" key="1">
    <citation type="submission" date="2016-11" db="EMBL/GenBank/DDBJ databases">
        <title>Comparative genomic and phenotypic analysis of Granulibacter bethesdensis clinical isolates from patients with chronic granulomatous disease.</title>
        <authorList>
            <person name="Zarember K.A."/>
            <person name="Porcella S.F."/>
            <person name="Chu J."/>
            <person name="Ding L."/>
            <person name="Dahlstrom E."/>
            <person name="Barbian K."/>
            <person name="Martens C."/>
            <person name="Sykora L."/>
            <person name="Kramer S."/>
            <person name="Pettinato A.M."/>
            <person name="Hong H."/>
            <person name="Wald G."/>
            <person name="Berg L.J."/>
            <person name="Rogge L.S."/>
            <person name="Greenberg D.E."/>
            <person name="Falcone E.L."/>
            <person name="Neves J.F."/>
            <person name="Simoes M.J."/>
            <person name="Casal M."/>
            <person name="Rodriguez-Lopez F.C."/>
            <person name="Zelazny A."/>
            <person name="Gallin J.I."/>
            <person name="Holland S.M."/>
        </authorList>
    </citation>
    <scope>NUCLEOTIDE SEQUENCE [LARGE SCALE GENOMIC DNA]</scope>
    <source>
        <strain evidence="2">NIH9.1</strain>
    </source>
</reference>
<dbReference type="EMBL" id="CP018191">
    <property type="protein sequence ID" value="APH55086.1"/>
    <property type="molecule type" value="Genomic_DNA"/>
</dbReference>
<dbReference type="RefSeq" id="WP_216634442.1">
    <property type="nucleotide sequence ID" value="NZ_CP018191.1"/>
</dbReference>
<sequence>MSNITLCPVHQGGRLGISWNVDRGEKSLKPHIEYRFHHMGIPTDQSFEGEVFSAAAGMFTSDNQGKFRIQWHRFLPTSPLHPLIRTVPHPAFKVSDLEAAIEGEHILLGPYEPIDGYFVAIIDDGGVPVELIQTNLDDDEIWRRAKTGEGSLYRNAALHENAPDRQ</sequence>
<protein>
    <submittedName>
        <fullName evidence="1">Uncharacterized protein</fullName>
    </submittedName>
</protein>
<accession>A0AAC9P903</accession>
<proteinExistence type="predicted"/>
<dbReference type="AlphaFoldDB" id="A0AAC9P903"/>
<organism evidence="1 2">
    <name type="scientific">Granulibacter bethesdensis</name>
    <dbReference type="NCBI Taxonomy" id="364410"/>
    <lineage>
        <taxon>Bacteria</taxon>
        <taxon>Pseudomonadati</taxon>
        <taxon>Pseudomonadota</taxon>
        <taxon>Alphaproteobacteria</taxon>
        <taxon>Acetobacterales</taxon>
        <taxon>Acetobacteraceae</taxon>
        <taxon>Granulibacter</taxon>
    </lineage>
</organism>
<evidence type="ECO:0000313" key="1">
    <source>
        <dbReference type="EMBL" id="APH55086.1"/>
    </source>
</evidence>
<dbReference type="InterPro" id="IPR029068">
    <property type="entry name" value="Glyas_Bleomycin-R_OHBP_Dase"/>
</dbReference>
<dbReference type="Proteomes" id="UP000182373">
    <property type="component" value="Chromosome"/>
</dbReference>